<reference evidence="2 3" key="1">
    <citation type="submission" date="2017-02" db="EMBL/GenBank/DDBJ databases">
        <title>Complete genome sequence of the cold-active Pseudoalteromonas aliena strain EH1 isolated from Arctic seawater.</title>
        <authorList>
            <person name="Kim E."/>
            <person name="Heo E."/>
            <person name="Kim H."/>
            <person name="Kim D."/>
        </authorList>
    </citation>
    <scope>NUCLEOTIDE SEQUENCE [LARGE SCALE GENOMIC DNA]</scope>
    <source>
        <strain evidence="2 3">EH1</strain>
    </source>
</reference>
<dbReference type="GO" id="GO:0006310">
    <property type="term" value="P:DNA recombination"/>
    <property type="evidence" value="ECO:0007669"/>
    <property type="project" value="UniProtKB-KW"/>
</dbReference>
<keyword evidence="1" id="KW-0233">DNA recombination</keyword>
<evidence type="ECO:0008006" key="4">
    <source>
        <dbReference type="Google" id="ProtNLM"/>
    </source>
</evidence>
<dbReference type="GO" id="GO:0003677">
    <property type="term" value="F:DNA binding"/>
    <property type="evidence" value="ECO:0007669"/>
    <property type="project" value="InterPro"/>
</dbReference>
<dbReference type="Gene3D" id="1.10.443.10">
    <property type="entry name" value="Intergrase catalytic core"/>
    <property type="match status" value="1"/>
</dbReference>
<evidence type="ECO:0000256" key="1">
    <source>
        <dbReference type="ARBA" id="ARBA00023172"/>
    </source>
</evidence>
<dbReference type="Proteomes" id="UP000188243">
    <property type="component" value="Chromosome"/>
</dbReference>
<dbReference type="STRING" id="247523.B0W48_16795"/>
<accession>A0A1Q2H1X8</accession>
<organism evidence="2 3">
    <name type="scientific">Pseudoalteromonas aliena</name>
    <dbReference type="NCBI Taxonomy" id="247523"/>
    <lineage>
        <taxon>Bacteria</taxon>
        <taxon>Pseudomonadati</taxon>
        <taxon>Pseudomonadota</taxon>
        <taxon>Gammaproteobacteria</taxon>
        <taxon>Alteromonadales</taxon>
        <taxon>Pseudoalteromonadaceae</taxon>
        <taxon>Pseudoalteromonas</taxon>
    </lineage>
</organism>
<dbReference type="GO" id="GO:0015074">
    <property type="term" value="P:DNA integration"/>
    <property type="evidence" value="ECO:0007669"/>
    <property type="project" value="InterPro"/>
</dbReference>
<protein>
    <recommendedName>
        <fullName evidence="4">Tyr recombinase domain-containing protein</fullName>
    </recommendedName>
</protein>
<dbReference type="SUPFAM" id="SSF56349">
    <property type="entry name" value="DNA breaking-rejoining enzymes"/>
    <property type="match status" value="1"/>
</dbReference>
<gene>
    <name evidence="2" type="ORF">B0W48_16795</name>
</gene>
<name>A0A1Q2H1X8_9GAMM</name>
<proteinExistence type="predicted"/>
<evidence type="ECO:0000313" key="2">
    <source>
        <dbReference type="EMBL" id="AQQ01281.1"/>
    </source>
</evidence>
<evidence type="ECO:0000313" key="3">
    <source>
        <dbReference type="Proteomes" id="UP000188243"/>
    </source>
</evidence>
<dbReference type="AlphaFoldDB" id="A0A1Q2H1X8"/>
<dbReference type="KEGG" id="paln:B0W48_16795"/>
<dbReference type="InterPro" id="IPR013762">
    <property type="entry name" value="Integrase-like_cat_sf"/>
</dbReference>
<sequence length="108" mass="12463">MAVVCDIDFDYNCIRIWDGKGGKNRVVTLAVELTPQLRSQIQLVDSYLQLDLKNPLYCGVYMPHLLRKKYPNHNRQLGWQYLFSSHKSGPVDLSGLKFVQYRGYLIAA</sequence>
<dbReference type="InterPro" id="IPR011010">
    <property type="entry name" value="DNA_brk_join_enz"/>
</dbReference>
<dbReference type="EMBL" id="CP019628">
    <property type="protein sequence ID" value="AQQ01281.1"/>
    <property type="molecule type" value="Genomic_DNA"/>
</dbReference>